<evidence type="ECO:0000256" key="6">
    <source>
        <dbReference type="ARBA" id="ARBA00023136"/>
    </source>
</evidence>
<dbReference type="EMBL" id="JAPUFD010000020">
    <property type="protein sequence ID" value="MDI1492619.1"/>
    <property type="molecule type" value="Genomic_DNA"/>
</dbReference>
<feature type="domain" description="ML-like" evidence="10">
    <location>
        <begin position="41"/>
        <end position="190"/>
    </location>
</feature>
<dbReference type="PANTHER" id="PTHR31145">
    <property type="entry name" value="INTEGRAL MEMBRANE PROTEIN (AFU_ORTHOLOGUE AFUA_7G01610)"/>
    <property type="match status" value="1"/>
</dbReference>
<dbReference type="GO" id="GO:0016020">
    <property type="term" value="C:membrane"/>
    <property type="evidence" value="ECO:0007669"/>
    <property type="project" value="UniProtKB-SubCell"/>
</dbReference>
<dbReference type="GO" id="GO:0009272">
    <property type="term" value="P:fungal-type cell wall biogenesis"/>
    <property type="evidence" value="ECO:0007669"/>
    <property type="project" value="TreeGrafter"/>
</dbReference>
<proteinExistence type="inferred from homology"/>
<evidence type="ECO:0000259" key="10">
    <source>
        <dbReference type="SMART" id="SM01320"/>
    </source>
</evidence>
<dbReference type="PANTHER" id="PTHR31145:SF7">
    <property type="entry name" value="TRP-LIKE ION CHANNEL"/>
    <property type="match status" value="1"/>
</dbReference>
<feature type="chain" id="PRO_5041450555" description="ML-like domain-containing protein" evidence="9">
    <location>
        <begin position="19"/>
        <end position="949"/>
    </location>
</feature>
<evidence type="ECO:0000256" key="9">
    <source>
        <dbReference type="SAM" id="SignalP"/>
    </source>
</evidence>
<feature type="signal peptide" evidence="9">
    <location>
        <begin position="1"/>
        <end position="18"/>
    </location>
</feature>
<keyword evidence="6 8" id="KW-0472">Membrane</keyword>
<evidence type="ECO:0000313" key="12">
    <source>
        <dbReference type="Proteomes" id="UP001161017"/>
    </source>
</evidence>
<dbReference type="InterPro" id="IPR010308">
    <property type="entry name" value="TRP_C"/>
</dbReference>
<feature type="transmembrane region" description="Helical" evidence="8">
    <location>
        <begin position="440"/>
        <end position="465"/>
    </location>
</feature>
<dbReference type="InterPro" id="IPR040241">
    <property type="entry name" value="TRP_Flc/Pkd2-like"/>
</dbReference>
<feature type="transmembrane region" description="Helical" evidence="8">
    <location>
        <begin position="589"/>
        <end position="608"/>
    </location>
</feature>
<accession>A0AA43QW01</accession>
<protein>
    <recommendedName>
        <fullName evidence="10">ML-like domain-containing protein</fullName>
    </recommendedName>
</protein>
<keyword evidence="4 9" id="KW-0732">Signal</keyword>
<keyword evidence="5 8" id="KW-1133">Transmembrane helix</keyword>
<feature type="transmembrane region" description="Helical" evidence="8">
    <location>
        <begin position="614"/>
        <end position="633"/>
    </location>
</feature>
<name>A0AA43QW01_9LECA</name>
<feature type="region of interest" description="Disordered" evidence="7">
    <location>
        <begin position="920"/>
        <end position="949"/>
    </location>
</feature>
<comment type="caution">
    <text evidence="11">The sequence shown here is derived from an EMBL/GenBank/DDBJ whole genome shotgun (WGS) entry which is preliminary data.</text>
</comment>
<dbReference type="Pfam" id="PF14558">
    <property type="entry name" value="TRP_N"/>
    <property type="match status" value="1"/>
</dbReference>
<sequence length="949" mass="104720">MLCPLTLALSLLPLLTSAAQQYVQATLSDGVTVLVPDARQPSLYTQNFGDCLGNSAVNVTRFDAAYYQDNMTVLFHLEGNTNVANESIMKQGVDNVAVYIGVFAYGESRFDLTFNPCMAQIASLCPMNRSVPIEANGIIPVNQQDVSGIPPLAFTIPDFEGQAVLRLFSNSSQTEIGCYSAVITNGATLSHPSAVGTVLGLFTVVAIIASAATAVYGDHIPTIRTHYAHSLSIFVVFAVFHHIFYTGALSMNWPSVTVAWWSNFAWTAGMIYSRPMQDSINQLLGSNHGNLSMVGAAGSGGASDNIAGGYSISQIYKRDASKVYWRWSSSVEDVAKHLRQRGFESHIAKRAASSNSVSSPWYGRPVPPGLPIPGNFSGLAGTLSQELIPASNAFMTGFLWFVILIVLVGISILAFKCILEILSRHRWLRTKRLGHFQNNWIRYTIQAILRTIHVAFFMMMFLTMFEFTFSSSGGVDAVAALVFMAVLICMSYFAAITCYDRLHCGHYEVRPDRLHLVQCRVLSNRIPWLGLGLESQRSEKSGQRPSIYSLPVKSIRYMCDEPQRLNVHDDEDFIERRGWIFARFRRTRWWFFPAWLFYEFIRACFYGGAAGHPMTQVFGLLVVETLALVAIVLARPFEGRRLNALMVYFLGFSKVATVALSAAFDPRFNLPRITTTVIGVVIIVIQGILTILLLGAIAVGAITSYMSLTRNTEDFKPRSWAGLRQRYFAHLKKAPLDRPPTPAPSPEEPKEPYFHVKTVRREIKIGDKGDDSAPISRCDLPASRTSISKPETVLTSRANSVARLDNRQSSLPFGARNVRGASWSTRDFEAHNKADSPSSSRHVSALYDRTYPTHPNSRRGSMYGTPVHIGSEASLAKGDDALQAHQQPIARTPAIRESDGGLDVRRSRATSLDISAIAGINGSELRKGPSTVDEGSSHQDDEIVEEPRL</sequence>
<feature type="transmembrane region" description="Helical" evidence="8">
    <location>
        <begin position="645"/>
        <end position="664"/>
    </location>
</feature>
<dbReference type="SMART" id="SM01320">
    <property type="entry name" value="TRP_N"/>
    <property type="match status" value="1"/>
</dbReference>
<feature type="transmembrane region" description="Helical" evidence="8">
    <location>
        <begin position="676"/>
        <end position="702"/>
    </location>
</feature>
<organism evidence="11 12">
    <name type="scientific">Ramalina farinacea</name>
    <dbReference type="NCBI Taxonomy" id="258253"/>
    <lineage>
        <taxon>Eukaryota</taxon>
        <taxon>Fungi</taxon>
        <taxon>Dikarya</taxon>
        <taxon>Ascomycota</taxon>
        <taxon>Pezizomycotina</taxon>
        <taxon>Lecanoromycetes</taxon>
        <taxon>OSLEUM clade</taxon>
        <taxon>Lecanoromycetidae</taxon>
        <taxon>Lecanorales</taxon>
        <taxon>Lecanorineae</taxon>
        <taxon>Ramalinaceae</taxon>
        <taxon>Ramalina</taxon>
    </lineage>
</organism>
<dbReference type="InterPro" id="IPR032800">
    <property type="entry name" value="TRP_N"/>
</dbReference>
<evidence type="ECO:0000313" key="11">
    <source>
        <dbReference type="EMBL" id="MDI1492619.1"/>
    </source>
</evidence>
<comment type="subcellular location">
    <subcellularLocation>
        <location evidence="1">Membrane</location>
        <topology evidence="1">Multi-pass membrane protein</topology>
    </subcellularLocation>
</comment>
<evidence type="ECO:0000256" key="1">
    <source>
        <dbReference type="ARBA" id="ARBA00004141"/>
    </source>
</evidence>
<evidence type="ECO:0000256" key="2">
    <source>
        <dbReference type="ARBA" id="ARBA00010642"/>
    </source>
</evidence>
<evidence type="ECO:0000256" key="8">
    <source>
        <dbReference type="SAM" id="Phobius"/>
    </source>
</evidence>
<dbReference type="Pfam" id="PF06011">
    <property type="entry name" value="TRP"/>
    <property type="match status" value="1"/>
</dbReference>
<evidence type="ECO:0000256" key="5">
    <source>
        <dbReference type="ARBA" id="ARBA00022989"/>
    </source>
</evidence>
<evidence type="ECO:0000256" key="3">
    <source>
        <dbReference type="ARBA" id="ARBA00022692"/>
    </source>
</evidence>
<feature type="transmembrane region" description="Helical" evidence="8">
    <location>
        <begin position="194"/>
        <end position="215"/>
    </location>
</feature>
<keyword evidence="12" id="KW-1185">Reference proteome</keyword>
<evidence type="ECO:0000256" key="7">
    <source>
        <dbReference type="SAM" id="MobiDB-lite"/>
    </source>
</evidence>
<evidence type="ECO:0000256" key="4">
    <source>
        <dbReference type="ARBA" id="ARBA00022729"/>
    </source>
</evidence>
<feature type="transmembrane region" description="Helical" evidence="8">
    <location>
        <begin position="227"/>
        <end position="245"/>
    </location>
</feature>
<dbReference type="GO" id="GO:0055085">
    <property type="term" value="P:transmembrane transport"/>
    <property type="evidence" value="ECO:0007669"/>
    <property type="project" value="TreeGrafter"/>
</dbReference>
<keyword evidence="3 8" id="KW-0812">Transmembrane</keyword>
<feature type="transmembrane region" description="Helical" evidence="8">
    <location>
        <begin position="398"/>
        <end position="419"/>
    </location>
</feature>
<feature type="compositionally biased region" description="Basic and acidic residues" evidence="7">
    <location>
        <begin position="935"/>
        <end position="949"/>
    </location>
</feature>
<dbReference type="AlphaFoldDB" id="A0AA43QW01"/>
<comment type="similarity">
    <text evidence="2">Belongs to the transient receptor potential (TRP) ion channel family.</text>
</comment>
<gene>
    <name evidence="11" type="ORF">OHK93_004401</name>
</gene>
<reference evidence="11" key="1">
    <citation type="journal article" date="2023" name="Genome Biol. Evol.">
        <title>First Whole Genome Sequence and Flow Cytometry Genome Size Data for the Lichen-Forming Fungus Ramalina farinacea (Ascomycota).</title>
        <authorList>
            <person name="Llewellyn T."/>
            <person name="Mian S."/>
            <person name="Hill R."/>
            <person name="Leitch I.J."/>
            <person name="Gaya E."/>
        </authorList>
    </citation>
    <scope>NUCLEOTIDE SEQUENCE</scope>
    <source>
        <strain evidence="11">LIQ254RAFAR</strain>
    </source>
</reference>
<feature type="transmembrane region" description="Helical" evidence="8">
    <location>
        <begin position="477"/>
        <end position="499"/>
    </location>
</feature>
<dbReference type="Proteomes" id="UP001161017">
    <property type="component" value="Unassembled WGS sequence"/>
</dbReference>